<keyword evidence="5" id="KW-1185">Reference proteome</keyword>
<evidence type="ECO:0000313" key="4">
    <source>
        <dbReference type="EMBL" id="MDV6281714.1"/>
    </source>
</evidence>
<reference evidence="4 5" key="1">
    <citation type="submission" date="2023-10" db="EMBL/GenBank/DDBJ databases">
        <title>Development of a sustainable strategy for remediation of hydrocarbon-contaminated territories based on the waste exchange concept.</title>
        <authorList>
            <person name="Krivoruchko A."/>
        </authorList>
    </citation>
    <scope>NUCLEOTIDE SEQUENCE [LARGE SCALE GENOMIC DNA]</scope>
    <source>
        <strain evidence="4 5">IEGM 60</strain>
    </source>
</reference>
<dbReference type="Pfam" id="PF17932">
    <property type="entry name" value="TetR_C_24"/>
    <property type="match status" value="1"/>
</dbReference>
<evidence type="ECO:0000256" key="1">
    <source>
        <dbReference type="ARBA" id="ARBA00023125"/>
    </source>
</evidence>
<accession>A0ABU4CE02</accession>
<proteinExistence type="predicted"/>
<dbReference type="InterPro" id="IPR009057">
    <property type="entry name" value="Homeodomain-like_sf"/>
</dbReference>
<dbReference type="RefSeq" id="WP_283351235.1">
    <property type="nucleotide sequence ID" value="NZ_JAWLKA010000007.1"/>
</dbReference>
<dbReference type="PANTHER" id="PTHR30055:SF200">
    <property type="entry name" value="HTH-TYPE TRANSCRIPTIONAL REPRESSOR BDCR"/>
    <property type="match status" value="1"/>
</dbReference>
<name>A0ABU4CE02_RHOJO</name>
<keyword evidence="1 2" id="KW-0238">DNA-binding</keyword>
<dbReference type="InterPro" id="IPR041490">
    <property type="entry name" value="KstR2_TetR_C"/>
</dbReference>
<evidence type="ECO:0000256" key="2">
    <source>
        <dbReference type="PROSITE-ProRule" id="PRU00335"/>
    </source>
</evidence>
<dbReference type="InterPro" id="IPR001647">
    <property type="entry name" value="HTH_TetR"/>
</dbReference>
<dbReference type="Proteomes" id="UP001185737">
    <property type="component" value="Unassembled WGS sequence"/>
</dbReference>
<feature type="domain" description="HTH tetR-type" evidence="3">
    <location>
        <begin position="12"/>
        <end position="72"/>
    </location>
</feature>
<dbReference type="SUPFAM" id="SSF46689">
    <property type="entry name" value="Homeodomain-like"/>
    <property type="match status" value="1"/>
</dbReference>
<sequence>MTRATRVTRGGARTNVAIREAAASLFYEHGYEATSLRTVASEVGIQVGSLYNHISGKEELLTDIMVSVMDELLEAVNKALVSIDGSALDRFKAAVDCHIRYHAEHARETFIGNTELRALSDGDLELVLAKRAEYERLLQKLIKDVAKETGADILDAKLQTYSILAQGAHVSSWYKPGGPKSLDKVVNTYIKMALRQLGVENAG</sequence>
<dbReference type="InterPro" id="IPR036271">
    <property type="entry name" value="Tet_transcr_reg_TetR-rel_C_sf"/>
</dbReference>
<dbReference type="Pfam" id="PF00440">
    <property type="entry name" value="TetR_N"/>
    <property type="match status" value="1"/>
</dbReference>
<organism evidence="4 5">
    <name type="scientific">Rhodococcus jostii</name>
    <dbReference type="NCBI Taxonomy" id="132919"/>
    <lineage>
        <taxon>Bacteria</taxon>
        <taxon>Bacillati</taxon>
        <taxon>Actinomycetota</taxon>
        <taxon>Actinomycetes</taxon>
        <taxon>Mycobacteriales</taxon>
        <taxon>Nocardiaceae</taxon>
        <taxon>Rhodococcus</taxon>
    </lineage>
</organism>
<comment type="caution">
    <text evidence="4">The sequence shown here is derived from an EMBL/GenBank/DDBJ whole genome shotgun (WGS) entry which is preliminary data.</text>
</comment>
<gene>
    <name evidence="4" type="ORF">R3Q59_14465</name>
</gene>
<dbReference type="PRINTS" id="PR00455">
    <property type="entry name" value="HTHTETR"/>
</dbReference>
<feature type="DNA-binding region" description="H-T-H motif" evidence="2">
    <location>
        <begin position="35"/>
        <end position="54"/>
    </location>
</feature>
<protein>
    <submittedName>
        <fullName evidence="4">TetR/AcrR family transcriptional regulator</fullName>
    </submittedName>
</protein>
<dbReference type="SUPFAM" id="SSF48498">
    <property type="entry name" value="Tetracyclin repressor-like, C-terminal domain"/>
    <property type="match status" value="1"/>
</dbReference>
<dbReference type="InterPro" id="IPR050109">
    <property type="entry name" value="HTH-type_TetR-like_transc_reg"/>
</dbReference>
<dbReference type="PANTHER" id="PTHR30055">
    <property type="entry name" value="HTH-TYPE TRANSCRIPTIONAL REGULATOR RUTR"/>
    <property type="match status" value="1"/>
</dbReference>
<dbReference type="EMBL" id="JAWLKA010000007">
    <property type="protein sequence ID" value="MDV6281714.1"/>
    <property type="molecule type" value="Genomic_DNA"/>
</dbReference>
<dbReference type="PROSITE" id="PS50977">
    <property type="entry name" value="HTH_TETR_2"/>
    <property type="match status" value="1"/>
</dbReference>
<evidence type="ECO:0000259" key="3">
    <source>
        <dbReference type="PROSITE" id="PS50977"/>
    </source>
</evidence>
<evidence type="ECO:0000313" key="5">
    <source>
        <dbReference type="Proteomes" id="UP001185737"/>
    </source>
</evidence>
<dbReference type="Gene3D" id="1.10.357.10">
    <property type="entry name" value="Tetracycline Repressor, domain 2"/>
    <property type="match status" value="1"/>
</dbReference>